<dbReference type="PROSITE" id="PS50011">
    <property type="entry name" value="PROTEIN_KINASE_DOM"/>
    <property type="match status" value="1"/>
</dbReference>
<organism evidence="2 3">
    <name type="scientific">Postia placenta MAD-698-R-SB12</name>
    <dbReference type="NCBI Taxonomy" id="670580"/>
    <lineage>
        <taxon>Eukaryota</taxon>
        <taxon>Fungi</taxon>
        <taxon>Dikarya</taxon>
        <taxon>Basidiomycota</taxon>
        <taxon>Agaricomycotina</taxon>
        <taxon>Agaricomycetes</taxon>
        <taxon>Polyporales</taxon>
        <taxon>Adustoporiaceae</taxon>
        <taxon>Rhodonia</taxon>
    </lineage>
</organism>
<sequence length="372" mass="42969">MTQEIEAPLGTTTTNFPGSLATPELYWRDRQPWLQERGYVLRSRYKPDWVPSWQGTKKTFFECEDGHVLEHPYIMDATRISDGTLVSLKKVSATVHPHEVDIGRFLCSEEVASHPENHCVPLWDVLEDPSEDKVLILVMPLLRSCNDPEFETIGEVVDFIRQLITGLKFMHAHHVAHRDIMLRNVMLDPKSMYPDMYHPRHRTERRDFKGTAKFYSRTERPTKYYYVDFGLSRKYDPADGPPLELPILGGDKTVPEFQGEGYNIAVDPFPTDIYYLGNLIRMAFLQYYPDFHFLHALVADMVQSDPQKRPPIEEVASRFTEATSKLSSRSLRGRLRQRNESAIVRLLLGIGHMFRTAKYVVKRLPPVPIPPA</sequence>
<dbReference type="GO" id="GO:0004672">
    <property type="term" value="F:protein kinase activity"/>
    <property type="evidence" value="ECO:0007669"/>
    <property type="project" value="InterPro"/>
</dbReference>
<dbReference type="SMART" id="SM00220">
    <property type="entry name" value="S_TKc"/>
    <property type="match status" value="1"/>
</dbReference>
<dbReference type="InterPro" id="IPR000719">
    <property type="entry name" value="Prot_kinase_dom"/>
</dbReference>
<accession>A0A1X6NBD3</accession>
<evidence type="ECO:0000259" key="1">
    <source>
        <dbReference type="PROSITE" id="PS50011"/>
    </source>
</evidence>
<reference evidence="2 3" key="1">
    <citation type="submission" date="2017-04" db="EMBL/GenBank/DDBJ databases">
        <title>Genome Sequence of the Model Brown-Rot Fungus Postia placenta SB12.</title>
        <authorList>
            <consortium name="DOE Joint Genome Institute"/>
            <person name="Gaskell J."/>
            <person name="Kersten P."/>
            <person name="Larrondo L.F."/>
            <person name="Canessa P."/>
            <person name="Martinez D."/>
            <person name="Hibbett D."/>
            <person name="Schmoll M."/>
            <person name="Kubicek C.P."/>
            <person name="Martinez A.T."/>
            <person name="Yadav J."/>
            <person name="Master E."/>
            <person name="Magnuson J.K."/>
            <person name="James T."/>
            <person name="Yaver D."/>
            <person name="Berka R."/>
            <person name="Labutti K."/>
            <person name="Lipzen A."/>
            <person name="Aerts A."/>
            <person name="Barry K."/>
            <person name="Henrissat B."/>
            <person name="Blanchette R."/>
            <person name="Grigoriev I."/>
            <person name="Cullen D."/>
        </authorList>
    </citation>
    <scope>NUCLEOTIDE SEQUENCE [LARGE SCALE GENOMIC DNA]</scope>
    <source>
        <strain evidence="2 3">MAD-698-R-SB12</strain>
    </source>
</reference>
<dbReference type="GO" id="GO:0005524">
    <property type="term" value="F:ATP binding"/>
    <property type="evidence" value="ECO:0007669"/>
    <property type="project" value="InterPro"/>
</dbReference>
<evidence type="ECO:0000313" key="3">
    <source>
        <dbReference type="Proteomes" id="UP000194127"/>
    </source>
</evidence>
<dbReference type="PANTHER" id="PTHR44167:SF24">
    <property type="entry name" value="SERINE_THREONINE-PROTEIN KINASE CHK2"/>
    <property type="match status" value="1"/>
</dbReference>
<dbReference type="Proteomes" id="UP000194127">
    <property type="component" value="Unassembled WGS sequence"/>
</dbReference>
<evidence type="ECO:0000313" key="2">
    <source>
        <dbReference type="EMBL" id="OSX65911.1"/>
    </source>
</evidence>
<dbReference type="GeneID" id="36325232"/>
<gene>
    <name evidence="2" type="ORF">POSPLADRAFT_1052583</name>
</gene>
<protein>
    <recommendedName>
        <fullName evidence="1">Protein kinase domain-containing protein</fullName>
    </recommendedName>
</protein>
<keyword evidence="3" id="KW-1185">Reference proteome</keyword>
<dbReference type="AlphaFoldDB" id="A0A1X6NBD3"/>
<dbReference type="EMBL" id="KZ110592">
    <property type="protein sequence ID" value="OSX65911.1"/>
    <property type="molecule type" value="Genomic_DNA"/>
</dbReference>
<dbReference type="PANTHER" id="PTHR44167">
    <property type="entry name" value="OVARIAN-SPECIFIC SERINE/THREONINE-PROTEIN KINASE LOK-RELATED"/>
    <property type="match status" value="1"/>
</dbReference>
<feature type="domain" description="Protein kinase" evidence="1">
    <location>
        <begin position="1"/>
        <end position="355"/>
    </location>
</feature>
<dbReference type="Gene3D" id="1.10.510.10">
    <property type="entry name" value="Transferase(Phosphotransferase) domain 1"/>
    <property type="match status" value="1"/>
</dbReference>
<dbReference type="RefSeq" id="XP_024342705.1">
    <property type="nucleotide sequence ID" value="XM_024480282.1"/>
</dbReference>
<dbReference type="OrthoDB" id="5987198at2759"/>
<proteinExistence type="predicted"/>
<dbReference type="InterPro" id="IPR011009">
    <property type="entry name" value="Kinase-like_dom_sf"/>
</dbReference>
<dbReference type="SUPFAM" id="SSF56112">
    <property type="entry name" value="Protein kinase-like (PK-like)"/>
    <property type="match status" value="1"/>
</dbReference>
<name>A0A1X6NBD3_9APHY</name>
<dbReference type="STRING" id="670580.A0A1X6NBD3"/>